<accession>A1WW60</accession>
<dbReference type="HOGENOM" id="CLU_1084892_0_0_6"/>
<reference evidence="1 2" key="2">
    <citation type="journal article" date="2013" name="Stand. Genomic Sci.">
        <title>Complete genome sequence of Halorhodospira halophila SL1.</title>
        <authorList>
            <person name="Challacombe J.F."/>
            <person name="Majid S."/>
            <person name="Deole R."/>
            <person name="Brettin T.S."/>
            <person name="Bruce D."/>
            <person name="Delano S.F."/>
            <person name="Detter J.C."/>
            <person name="Gleasner C.D."/>
            <person name="Han C.S."/>
            <person name="Misra M."/>
            <person name="Reitenga K.G."/>
            <person name="Mikhailova N."/>
            <person name="Woyke T."/>
            <person name="Pitluck S."/>
            <person name="Nolan M."/>
            <person name="Land M.L."/>
            <person name="Saunders E."/>
            <person name="Tapia R."/>
            <person name="Lapidus A."/>
            <person name="Ivanova N."/>
            <person name="Hoff W.D."/>
        </authorList>
    </citation>
    <scope>NUCLEOTIDE SEQUENCE [LARGE SCALE GENOMIC DNA]</scope>
    <source>
        <strain evidence="2">DSM 244 / SL1</strain>
    </source>
</reference>
<name>A1WW60_HALHL</name>
<dbReference type="Proteomes" id="UP000000647">
    <property type="component" value="Chromosome"/>
</dbReference>
<dbReference type="STRING" id="349124.Hhal_1146"/>
<organism evidence="1 2">
    <name type="scientific">Halorhodospira halophila (strain DSM 244 / SL1)</name>
    <name type="common">Ectothiorhodospira halophila (strain DSM 244 / SL1)</name>
    <dbReference type="NCBI Taxonomy" id="349124"/>
    <lineage>
        <taxon>Bacteria</taxon>
        <taxon>Pseudomonadati</taxon>
        <taxon>Pseudomonadota</taxon>
        <taxon>Gammaproteobacteria</taxon>
        <taxon>Chromatiales</taxon>
        <taxon>Ectothiorhodospiraceae</taxon>
        <taxon>Halorhodospira</taxon>
    </lineage>
</organism>
<dbReference type="KEGG" id="hha:Hhal_1146"/>
<keyword evidence="2" id="KW-1185">Reference proteome</keyword>
<dbReference type="EMBL" id="CP000544">
    <property type="protein sequence ID" value="ABM61922.1"/>
    <property type="molecule type" value="Genomic_DNA"/>
</dbReference>
<proteinExistence type="predicted"/>
<dbReference type="AlphaFoldDB" id="A1WW60"/>
<reference evidence="2" key="1">
    <citation type="submission" date="2006-12" db="EMBL/GenBank/DDBJ databases">
        <title>Complete sequence of Halorhodospira halophila SL1.</title>
        <authorList>
            <consortium name="US DOE Joint Genome Institute"/>
            <person name="Copeland A."/>
            <person name="Lucas S."/>
            <person name="Lapidus A."/>
            <person name="Barry K."/>
            <person name="Detter J.C."/>
            <person name="Glavina del Rio T."/>
            <person name="Hammon N."/>
            <person name="Israni S."/>
            <person name="Dalin E."/>
            <person name="Tice H."/>
            <person name="Pitluck S."/>
            <person name="Saunders E."/>
            <person name="Brettin T."/>
            <person name="Bruce D."/>
            <person name="Han C."/>
            <person name="Tapia R."/>
            <person name="Schmutz J."/>
            <person name="Larimer F."/>
            <person name="Land M."/>
            <person name="Hauser L."/>
            <person name="Kyrpides N."/>
            <person name="Mikhailova N."/>
            <person name="Hoff W."/>
            <person name="Richardson P."/>
        </authorList>
    </citation>
    <scope>NUCLEOTIDE SEQUENCE [LARGE SCALE GENOMIC DNA]</scope>
    <source>
        <strain evidence="2">DSM 244 / SL1</strain>
    </source>
</reference>
<sequence length="256" mass="28873">MGWHDPGHRPNDRGGGLLLNPGYLSRRMGPPHPVEYLLLLIEAINQHERGQALAAPFAYPWSDETLEGYVESLRRLPPSLRCRSANLENGDNLIDPPTTPSEKKMARRAWQLLHGNPETREKPGFTAREQRKLIESYLEGHQPEEPLLTVHFHRLPDLKRWERFSEGLGIAEAFVVHHHPSRNPDAGSPSRQHAYWQNALKTLCIEPSHTISRSNRDKVAARGEVVVKSNQSHEAAARGMYALKVIIAATKAITNL</sequence>
<evidence type="ECO:0000313" key="1">
    <source>
        <dbReference type="EMBL" id="ABM61922.1"/>
    </source>
</evidence>
<gene>
    <name evidence="1" type="ordered locus">Hhal_1146</name>
</gene>
<protein>
    <submittedName>
        <fullName evidence="1">Uncharacterized protein</fullName>
    </submittedName>
</protein>
<evidence type="ECO:0000313" key="2">
    <source>
        <dbReference type="Proteomes" id="UP000000647"/>
    </source>
</evidence>